<dbReference type="Proteomes" id="UP000335636">
    <property type="component" value="Unassembled WGS sequence"/>
</dbReference>
<feature type="compositionally biased region" description="Polar residues" evidence="1">
    <location>
        <begin position="62"/>
        <end position="76"/>
    </location>
</feature>
<keyword evidence="3" id="KW-1185">Reference proteome</keyword>
<feature type="region of interest" description="Disordered" evidence="1">
    <location>
        <begin position="1"/>
        <end position="134"/>
    </location>
</feature>
<feature type="non-terminal residue" evidence="2">
    <location>
        <position position="1"/>
    </location>
</feature>
<dbReference type="AlphaFoldDB" id="A0A5E4DDR3"/>
<feature type="compositionally biased region" description="Low complexity" evidence="1">
    <location>
        <begin position="19"/>
        <end position="33"/>
    </location>
</feature>
<feature type="compositionally biased region" description="Polar residues" evidence="1">
    <location>
        <begin position="1"/>
        <end position="10"/>
    </location>
</feature>
<dbReference type="EMBL" id="CABDUW010015983">
    <property type="protein sequence ID" value="VTJ92273.1"/>
    <property type="molecule type" value="Genomic_DNA"/>
</dbReference>
<reference evidence="2" key="1">
    <citation type="submission" date="2019-04" db="EMBL/GenBank/DDBJ databases">
        <authorList>
            <person name="Alioto T."/>
            <person name="Alioto T."/>
        </authorList>
    </citation>
    <scope>NUCLEOTIDE SEQUENCE [LARGE SCALE GENOMIC DNA]</scope>
</reference>
<evidence type="ECO:0000313" key="3">
    <source>
        <dbReference type="Proteomes" id="UP000335636"/>
    </source>
</evidence>
<evidence type="ECO:0000256" key="1">
    <source>
        <dbReference type="SAM" id="MobiDB-lite"/>
    </source>
</evidence>
<comment type="caution">
    <text evidence="2">The sequence shown here is derived from an EMBL/GenBank/DDBJ whole genome shotgun (WGS) entry which is preliminary data.</text>
</comment>
<name>A0A5E4DDR3_MARMO</name>
<proteinExistence type="predicted"/>
<sequence length="195" mass="20294">CNSLVLSTSPRAPHEPSSRSKASPGKAKPSAAANGSKTASHPWPLVLPPLQPTVALRIPRTPSHSMIQRLRPTTQVRSSSSEEGTSRETIPGSAVRSSTQSAESSSDAPSHAPREAPEQRKNPQRADDFGQAIASQELSLVPAWDSPLSRLGRSLCCPNPRSGGRPDQRLGEGRAAGQGGALGKSQEPADAGSAC</sequence>
<gene>
    <name evidence="2" type="ORF">MONAX_5E006649</name>
</gene>
<feature type="compositionally biased region" description="Low complexity" evidence="1">
    <location>
        <begin position="77"/>
        <end position="111"/>
    </location>
</feature>
<accession>A0A5E4DDR3</accession>
<feature type="region of interest" description="Disordered" evidence="1">
    <location>
        <begin position="149"/>
        <end position="195"/>
    </location>
</feature>
<protein>
    <submittedName>
        <fullName evidence="2">Uncharacterized protein</fullName>
    </submittedName>
</protein>
<feature type="compositionally biased region" description="Basic and acidic residues" evidence="1">
    <location>
        <begin position="112"/>
        <end position="128"/>
    </location>
</feature>
<evidence type="ECO:0000313" key="2">
    <source>
        <dbReference type="EMBL" id="VTJ92273.1"/>
    </source>
</evidence>
<organism evidence="2 3">
    <name type="scientific">Marmota monax</name>
    <name type="common">Woodchuck</name>
    <dbReference type="NCBI Taxonomy" id="9995"/>
    <lineage>
        <taxon>Eukaryota</taxon>
        <taxon>Metazoa</taxon>
        <taxon>Chordata</taxon>
        <taxon>Craniata</taxon>
        <taxon>Vertebrata</taxon>
        <taxon>Euteleostomi</taxon>
        <taxon>Mammalia</taxon>
        <taxon>Eutheria</taxon>
        <taxon>Euarchontoglires</taxon>
        <taxon>Glires</taxon>
        <taxon>Rodentia</taxon>
        <taxon>Sciuromorpha</taxon>
        <taxon>Sciuridae</taxon>
        <taxon>Xerinae</taxon>
        <taxon>Marmotini</taxon>
        <taxon>Marmota</taxon>
    </lineage>
</organism>